<evidence type="ECO:0000313" key="2">
    <source>
        <dbReference type="EMBL" id="KAK1728923.1"/>
    </source>
</evidence>
<name>A0AAD8XKB1_GLOAC</name>
<reference evidence="2" key="1">
    <citation type="submission" date="2021-12" db="EMBL/GenBank/DDBJ databases">
        <title>Comparative genomics, transcriptomics and evolutionary studies reveal genomic signatures of adaptation to plant cell wall in hemibiotrophic fungi.</title>
        <authorList>
            <consortium name="DOE Joint Genome Institute"/>
            <person name="Baroncelli R."/>
            <person name="Diaz J.F."/>
            <person name="Benocci T."/>
            <person name="Peng M."/>
            <person name="Battaglia E."/>
            <person name="Haridas S."/>
            <person name="Andreopoulos W."/>
            <person name="Labutti K."/>
            <person name="Pangilinan J."/>
            <person name="Floch G.L."/>
            <person name="Makela M.R."/>
            <person name="Henrissat B."/>
            <person name="Grigoriev I.V."/>
            <person name="Crouch J.A."/>
            <person name="De Vries R.P."/>
            <person name="Sukno S.A."/>
            <person name="Thon M.R."/>
        </authorList>
    </citation>
    <scope>NUCLEOTIDE SEQUENCE</scope>
    <source>
        <strain evidence="2">CBS 112980</strain>
    </source>
</reference>
<proteinExistence type="predicted"/>
<comment type="caution">
    <text evidence="2">The sequence shown here is derived from an EMBL/GenBank/DDBJ whole genome shotgun (WGS) entry which is preliminary data.</text>
</comment>
<gene>
    <name evidence="2" type="ORF">BDZ83DRAFT_607466</name>
</gene>
<feature type="compositionally biased region" description="Polar residues" evidence="1">
    <location>
        <begin position="83"/>
        <end position="106"/>
    </location>
</feature>
<sequence length="276" mass="29992">MPGGKVRAVSPLAPVLWRLAVGGGSCSRRPEAVNKGGKAPGAPTRSSQKEQGGVATPFSFTRQVPNLFTCPGAKHQHPKKGCYQQQGKSSRRPIQSRQDRNTQTPFTIPSFQCKKTLLELAHSLPSSLSYFSSTFVPIARLVRPASRFESNLVVPSSSLSRRAIPRPFPPSPPVPTTTAFRTFSCSSPRLGERIVYKMSSDEASVFSMGEESDFAPAVCLLPFFCLQSIPVSAGTLHFHPRAPHRNPGKEQSSRLPHHGPYPNLAVRRACSACPPH</sequence>
<accession>A0AAD8XKB1</accession>
<organism evidence="2 3">
    <name type="scientific">Glomerella acutata</name>
    <name type="common">Colletotrichum acutatum</name>
    <dbReference type="NCBI Taxonomy" id="27357"/>
    <lineage>
        <taxon>Eukaryota</taxon>
        <taxon>Fungi</taxon>
        <taxon>Dikarya</taxon>
        <taxon>Ascomycota</taxon>
        <taxon>Pezizomycotina</taxon>
        <taxon>Sordariomycetes</taxon>
        <taxon>Hypocreomycetidae</taxon>
        <taxon>Glomerellales</taxon>
        <taxon>Glomerellaceae</taxon>
        <taxon>Colletotrichum</taxon>
        <taxon>Colletotrichum acutatum species complex</taxon>
    </lineage>
</organism>
<feature type="region of interest" description="Disordered" evidence="1">
    <location>
        <begin position="23"/>
        <end position="56"/>
    </location>
</feature>
<dbReference type="Proteomes" id="UP001244207">
    <property type="component" value="Unassembled WGS sequence"/>
</dbReference>
<dbReference type="AlphaFoldDB" id="A0AAD8XKB1"/>
<feature type="region of interest" description="Disordered" evidence="1">
    <location>
        <begin position="240"/>
        <end position="261"/>
    </location>
</feature>
<keyword evidence="3" id="KW-1185">Reference proteome</keyword>
<evidence type="ECO:0000313" key="3">
    <source>
        <dbReference type="Proteomes" id="UP001244207"/>
    </source>
</evidence>
<dbReference type="RefSeq" id="XP_060368978.1">
    <property type="nucleotide sequence ID" value="XM_060507431.1"/>
</dbReference>
<dbReference type="GeneID" id="85391330"/>
<feature type="region of interest" description="Disordered" evidence="1">
    <location>
        <begin position="69"/>
        <end position="106"/>
    </location>
</feature>
<protein>
    <submittedName>
        <fullName evidence="2">Uncharacterized protein</fullName>
    </submittedName>
</protein>
<dbReference type="EMBL" id="JAHMHS010000014">
    <property type="protein sequence ID" value="KAK1728923.1"/>
    <property type="molecule type" value="Genomic_DNA"/>
</dbReference>
<evidence type="ECO:0000256" key="1">
    <source>
        <dbReference type="SAM" id="MobiDB-lite"/>
    </source>
</evidence>